<feature type="binding site" evidence="9">
    <location>
        <position position="302"/>
    </location>
    <ligand>
        <name>3',5'-cyclic AMP</name>
        <dbReference type="ChEBI" id="CHEBI:58165"/>
        <label>1</label>
    </ligand>
</feature>
<evidence type="ECO:0000256" key="2">
    <source>
        <dbReference type="ARBA" id="ARBA00020355"/>
    </source>
</evidence>
<dbReference type="SMART" id="SM00394">
    <property type="entry name" value="RIIa"/>
    <property type="match status" value="1"/>
</dbReference>
<dbReference type="GO" id="GO:0005634">
    <property type="term" value="C:nucleus"/>
    <property type="evidence" value="ECO:0007669"/>
    <property type="project" value="TreeGrafter"/>
</dbReference>
<dbReference type="Proteomes" id="UP000186601">
    <property type="component" value="Unassembled WGS sequence"/>
</dbReference>
<feature type="binding site" evidence="9">
    <location>
        <position position="429"/>
    </location>
    <ligand>
        <name>3',5'-cyclic AMP</name>
        <dbReference type="ChEBI" id="CHEBI:58165"/>
        <label>2</label>
    </ligand>
</feature>
<dbReference type="GO" id="GO:0034236">
    <property type="term" value="F:protein kinase A catalytic subunit binding"/>
    <property type="evidence" value="ECO:0007669"/>
    <property type="project" value="TreeGrafter"/>
</dbReference>
<dbReference type="OrthoDB" id="417078at2759"/>
<dbReference type="CDD" id="cd12098">
    <property type="entry name" value="DD_R_ScPKA-like"/>
    <property type="match status" value="1"/>
</dbReference>
<dbReference type="PANTHER" id="PTHR11635:SF152">
    <property type="entry name" value="CAMP-DEPENDENT PROTEIN KINASE TYPE I REGULATORY SUBUNIT-RELATED"/>
    <property type="match status" value="1"/>
</dbReference>
<feature type="compositionally biased region" description="Polar residues" evidence="10">
    <location>
        <begin position="77"/>
        <end position="97"/>
    </location>
</feature>
<dbReference type="PROSITE" id="PS00888">
    <property type="entry name" value="CNMP_BINDING_1"/>
    <property type="match status" value="2"/>
</dbReference>
<dbReference type="GO" id="GO:0033554">
    <property type="term" value="P:cellular response to stress"/>
    <property type="evidence" value="ECO:0007669"/>
    <property type="project" value="UniProtKB-ARBA"/>
</dbReference>
<keyword evidence="13" id="KW-1185">Reference proteome</keyword>
<dbReference type="InterPro" id="IPR000595">
    <property type="entry name" value="cNMP-bd_dom"/>
</dbReference>
<comment type="subunit">
    <text evidence="8">Tetramer, composed of 2 regulatory (R) and 2 catalytic (C) subunits. In the presence of cAMP it dissociates into 2 active monomeric C subunits and an R dimer.</text>
</comment>
<dbReference type="InterPro" id="IPR018488">
    <property type="entry name" value="cNMP-bd_CS"/>
</dbReference>
<evidence type="ECO:0000256" key="6">
    <source>
        <dbReference type="ARBA" id="ARBA00022741"/>
    </source>
</evidence>
<dbReference type="SMART" id="SM00100">
    <property type="entry name" value="cNMP"/>
    <property type="match status" value="2"/>
</dbReference>
<proteinExistence type="inferred from homology"/>
<dbReference type="AlphaFoldDB" id="A0A2R6NHG0"/>
<dbReference type="Pfam" id="PF02197">
    <property type="entry name" value="RIIa"/>
    <property type="match status" value="1"/>
</dbReference>
<evidence type="ECO:0000256" key="8">
    <source>
        <dbReference type="PIRNR" id="PIRNR000548"/>
    </source>
</evidence>
<reference evidence="12 13" key="1">
    <citation type="submission" date="2018-02" db="EMBL/GenBank/DDBJ databases">
        <title>Genome sequence of the basidiomycete white-rot fungus Phlebia centrifuga.</title>
        <authorList>
            <person name="Granchi Z."/>
            <person name="Peng M."/>
            <person name="de Vries R.P."/>
            <person name="Hilden K."/>
            <person name="Makela M.R."/>
            <person name="Grigoriev I."/>
            <person name="Riley R."/>
        </authorList>
    </citation>
    <scope>NUCLEOTIDE SEQUENCE [LARGE SCALE GENOMIC DNA]</scope>
    <source>
        <strain evidence="12 13">FBCC195</strain>
    </source>
</reference>
<comment type="caution">
    <text evidence="12">The sequence shown here is derived from an EMBL/GenBank/DDBJ whole genome shotgun (WGS) entry which is preliminary data.</text>
</comment>
<evidence type="ECO:0000313" key="12">
    <source>
        <dbReference type="EMBL" id="PSR71827.1"/>
    </source>
</evidence>
<dbReference type="CDD" id="cd00038">
    <property type="entry name" value="CAP_ED"/>
    <property type="match status" value="2"/>
</dbReference>
<keyword evidence="7 8" id="KW-0114">cAMP</keyword>
<dbReference type="GO" id="GO:0005829">
    <property type="term" value="C:cytosol"/>
    <property type="evidence" value="ECO:0007669"/>
    <property type="project" value="TreeGrafter"/>
</dbReference>
<keyword evidence="3" id="KW-0597">Phosphoprotein</keyword>
<feature type="domain" description="Cyclic nucleotide-binding" evidence="11">
    <location>
        <begin position="212"/>
        <end position="352"/>
    </location>
</feature>
<dbReference type="GO" id="GO:0030552">
    <property type="term" value="F:cAMP binding"/>
    <property type="evidence" value="ECO:0007669"/>
    <property type="project" value="UniProtKB-KW"/>
</dbReference>
<dbReference type="GO" id="GO:0004862">
    <property type="term" value="F:cAMP-dependent protein kinase inhibitor activity"/>
    <property type="evidence" value="ECO:0007669"/>
    <property type="project" value="TreeGrafter"/>
</dbReference>
<evidence type="ECO:0000256" key="1">
    <source>
        <dbReference type="ARBA" id="ARBA00005753"/>
    </source>
</evidence>
<feature type="domain" description="Cyclic nucleotide-binding" evidence="11">
    <location>
        <begin position="355"/>
        <end position="479"/>
    </location>
</feature>
<accession>A0A2R6NHG0</accession>
<dbReference type="FunFam" id="2.60.120.10:FF:000039">
    <property type="entry name" value="cAMP-dependent protein kinase regulatory subunit"/>
    <property type="match status" value="1"/>
</dbReference>
<dbReference type="InterPro" id="IPR012198">
    <property type="entry name" value="cAMP_dep_PK_reg_su"/>
</dbReference>
<dbReference type="InterPro" id="IPR050503">
    <property type="entry name" value="cAMP-dep_PK_reg_su-like"/>
</dbReference>
<feature type="binding site" evidence="9">
    <location>
        <position position="438"/>
    </location>
    <ligand>
        <name>3',5'-cyclic AMP</name>
        <dbReference type="ChEBI" id="CHEBI:58165"/>
        <label>2</label>
    </ligand>
</feature>
<dbReference type="Gene3D" id="2.60.120.10">
    <property type="entry name" value="Jelly Rolls"/>
    <property type="match status" value="2"/>
</dbReference>
<feature type="region of interest" description="Disordered" evidence="10">
    <location>
        <begin position="111"/>
        <end position="150"/>
    </location>
</feature>
<dbReference type="SUPFAM" id="SSF51206">
    <property type="entry name" value="cAMP-binding domain-like"/>
    <property type="match status" value="2"/>
</dbReference>
<dbReference type="PANTHER" id="PTHR11635">
    <property type="entry name" value="CAMP-DEPENDENT PROTEIN KINASE REGULATORY CHAIN"/>
    <property type="match status" value="1"/>
</dbReference>
<evidence type="ECO:0000313" key="13">
    <source>
        <dbReference type="Proteomes" id="UP000186601"/>
    </source>
</evidence>
<evidence type="ECO:0000256" key="7">
    <source>
        <dbReference type="ARBA" id="ARBA00023149"/>
    </source>
</evidence>
<sequence>MSTFDSLVADLIRDAHRVQPKDALQFCANWFQSRLEEQRTRTRDALSNRMTPVRDLPTDHYSDVPLSPTASAVGASGYSQPFSKQRSSLRNSMSNDSPFGTLNVPGNALLNDNSTSHQHAMSPPTFKLDGDDMSPSSPLSPANPFASFANGSISPSPGDYLHPPTSTILARRTSVSAESIAVDSNVDEPPSVYPKTADQLRRIRASIANNFIFRDLDEEQEAGVLNAMREIHVGSNEVVIRQGDVGELFYVVEAGLLHCYIRQEPLPPSWSTGSKETFVQPGYHPEFGRKVAECSEGNSFGELALMYGHPRAATVLSIEPSTLWSLDRITFRTIILKAAYRRRTMYEQFLSSVPLLTSLGPEERSKVADSLTSKIYSDGEPVVRQGEMGHTFFFVEEGEAIVTKTQSTEGGEVAEVPVGHLRKGDYFGELSLLRLEPRAATVSAIMRSDSTIPKLKVAALDAHAFTRLLGPLREIMERNAGQAYGTRTTR</sequence>
<name>A0A2R6NHG0_9APHY</name>
<dbReference type="Pfam" id="PF00027">
    <property type="entry name" value="cNMP_binding"/>
    <property type="match status" value="2"/>
</dbReference>
<feature type="region of interest" description="Disordered" evidence="10">
    <location>
        <begin position="40"/>
        <end position="97"/>
    </location>
</feature>
<organism evidence="12 13">
    <name type="scientific">Hermanssonia centrifuga</name>
    <dbReference type="NCBI Taxonomy" id="98765"/>
    <lineage>
        <taxon>Eukaryota</taxon>
        <taxon>Fungi</taxon>
        <taxon>Dikarya</taxon>
        <taxon>Basidiomycota</taxon>
        <taxon>Agaricomycotina</taxon>
        <taxon>Agaricomycetes</taxon>
        <taxon>Polyporales</taxon>
        <taxon>Meruliaceae</taxon>
        <taxon>Hermanssonia</taxon>
    </lineage>
</organism>
<evidence type="ECO:0000256" key="4">
    <source>
        <dbReference type="ARBA" id="ARBA00022566"/>
    </source>
</evidence>
<dbReference type="PRINTS" id="PR00103">
    <property type="entry name" value="CAMPKINASE"/>
</dbReference>
<evidence type="ECO:0000256" key="5">
    <source>
        <dbReference type="ARBA" id="ARBA00022737"/>
    </source>
</evidence>
<dbReference type="PIRSF" id="PIRSF000548">
    <property type="entry name" value="PK_regulatory"/>
    <property type="match status" value="1"/>
</dbReference>
<dbReference type="InterPro" id="IPR003117">
    <property type="entry name" value="cAMP_dep_PK_reg_su_I/II_a/b"/>
</dbReference>
<dbReference type="PROSITE" id="PS00889">
    <property type="entry name" value="CNMP_BINDING_2"/>
    <property type="match status" value="2"/>
</dbReference>
<gene>
    <name evidence="12" type="ORF">PHLCEN_2v12328</name>
</gene>
<evidence type="ECO:0000256" key="3">
    <source>
        <dbReference type="ARBA" id="ARBA00022553"/>
    </source>
</evidence>
<keyword evidence="6 8" id="KW-0547">Nucleotide-binding</keyword>
<evidence type="ECO:0000256" key="9">
    <source>
        <dbReference type="PIRSR" id="PIRSR000548-1"/>
    </source>
</evidence>
<protein>
    <recommendedName>
        <fullName evidence="2 8">cAMP-dependent protein kinase regulatory subunit</fullName>
    </recommendedName>
</protein>
<dbReference type="EMBL" id="MLYV02001242">
    <property type="protein sequence ID" value="PSR71827.1"/>
    <property type="molecule type" value="Genomic_DNA"/>
</dbReference>
<keyword evidence="5" id="KW-0677">Repeat</keyword>
<keyword evidence="4 8" id="KW-0116">cAMP-binding</keyword>
<dbReference type="InterPro" id="IPR018490">
    <property type="entry name" value="cNMP-bd_dom_sf"/>
</dbReference>
<feature type="binding site" evidence="9">
    <location>
        <position position="311"/>
    </location>
    <ligand>
        <name>3',5'-cyclic AMP</name>
        <dbReference type="ChEBI" id="CHEBI:58165"/>
        <label>1</label>
    </ligand>
</feature>
<comment type="similarity">
    <text evidence="1 8">Belongs to the cAMP-dependent kinase regulatory chain family.</text>
</comment>
<evidence type="ECO:0000259" key="11">
    <source>
        <dbReference type="PROSITE" id="PS50042"/>
    </source>
</evidence>
<evidence type="ECO:0000256" key="10">
    <source>
        <dbReference type="SAM" id="MobiDB-lite"/>
    </source>
</evidence>
<dbReference type="PROSITE" id="PS50042">
    <property type="entry name" value="CNMP_BINDING_3"/>
    <property type="match status" value="2"/>
</dbReference>
<dbReference type="GO" id="GO:0005952">
    <property type="term" value="C:cAMP-dependent protein kinase complex"/>
    <property type="evidence" value="ECO:0007669"/>
    <property type="project" value="InterPro"/>
</dbReference>
<dbReference type="InterPro" id="IPR014710">
    <property type="entry name" value="RmlC-like_jellyroll"/>
</dbReference>
<dbReference type="STRING" id="98765.A0A2R6NHG0"/>